<dbReference type="PANTHER" id="PTHR34501:SF9">
    <property type="entry name" value="MAJOR OUTER MEMBRANE PROTEIN P.IA"/>
    <property type="match status" value="1"/>
</dbReference>
<dbReference type="Proteomes" id="UP000000644">
    <property type="component" value="Chromosome"/>
</dbReference>
<dbReference type="HOGENOM" id="CLU_038238_1_1_4"/>
<dbReference type="CDD" id="cd00342">
    <property type="entry name" value="gram_neg_porins"/>
    <property type="match status" value="1"/>
</dbReference>
<evidence type="ECO:0000256" key="9">
    <source>
        <dbReference type="ARBA" id="ARBA00023136"/>
    </source>
</evidence>
<keyword evidence="5" id="KW-0812">Transmembrane</keyword>
<gene>
    <name evidence="13" type="ordered locus">Pnap_1354</name>
</gene>
<evidence type="ECO:0000256" key="7">
    <source>
        <dbReference type="ARBA" id="ARBA00023065"/>
    </source>
</evidence>
<comment type="subcellular location">
    <subcellularLocation>
        <location evidence="1">Cell outer membrane</location>
        <topology evidence="1">Multi-pass membrane protein</topology>
    </subcellularLocation>
</comment>
<dbReference type="GO" id="GO:0006811">
    <property type="term" value="P:monoatomic ion transport"/>
    <property type="evidence" value="ECO:0007669"/>
    <property type="project" value="UniProtKB-KW"/>
</dbReference>
<keyword evidence="3" id="KW-0813">Transport</keyword>
<dbReference type="PANTHER" id="PTHR34501">
    <property type="entry name" value="PROTEIN YDDL-RELATED"/>
    <property type="match status" value="1"/>
</dbReference>
<dbReference type="InterPro" id="IPR033900">
    <property type="entry name" value="Gram_neg_porin_domain"/>
</dbReference>
<dbReference type="InterPro" id="IPR050298">
    <property type="entry name" value="Gram-neg_bact_OMP"/>
</dbReference>
<evidence type="ECO:0000313" key="14">
    <source>
        <dbReference type="Proteomes" id="UP000000644"/>
    </source>
</evidence>
<dbReference type="STRING" id="365044.Pnap_1354"/>
<dbReference type="EMBL" id="CP000529">
    <property type="protein sequence ID" value="ABM36669.1"/>
    <property type="molecule type" value="Genomic_DNA"/>
</dbReference>
<evidence type="ECO:0000313" key="13">
    <source>
        <dbReference type="EMBL" id="ABM36669.1"/>
    </source>
</evidence>
<keyword evidence="10" id="KW-0998">Cell outer membrane</keyword>
<dbReference type="Pfam" id="PF13609">
    <property type="entry name" value="Porin_4"/>
    <property type="match status" value="1"/>
</dbReference>
<evidence type="ECO:0000256" key="1">
    <source>
        <dbReference type="ARBA" id="ARBA00004571"/>
    </source>
</evidence>
<evidence type="ECO:0000256" key="4">
    <source>
        <dbReference type="ARBA" id="ARBA00022452"/>
    </source>
</evidence>
<feature type="chain" id="PRO_5002639106" evidence="11">
    <location>
        <begin position="26"/>
        <end position="352"/>
    </location>
</feature>
<evidence type="ECO:0000256" key="10">
    <source>
        <dbReference type="ARBA" id="ARBA00023237"/>
    </source>
</evidence>
<evidence type="ECO:0000256" key="3">
    <source>
        <dbReference type="ARBA" id="ARBA00022448"/>
    </source>
</evidence>
<sequence length="352" mass="36603">METYLMKKRLIALAALALVSGMASAQSSVTVYGNIDIGVLTQNNAPAGGSSTSIANGGISPSIWGFRGSEDLGDGLKATFNLEGHFYADTGASDPRLFRRQSNVGLSSATLGTLTLGNQYSPAILAFAATDPRGLRENFSGLYPWAYNSGALTTGNNGNNDVGVFLQNAVSYSNKFGPVGIAGAYSTSETKGAVYSLGATYTGPVSLSAAYQATNLANTSERGSTIYTVGAGYTMGAFTGKLNYLRGTNKNAALVETSKVGVTGVGVDWKTATNNTVMAAAYYGKDKKNSTDKTTTFILSDEYALSKRTTMYGQLVFANAKSGATLLTTMVAGGTAPDKTTTLFNVGIKHSF</sequence>
<evidence type="ECO:0000256" key="8">
    <source>
        <dbReference type="ARBA" id="ARBA00023114"/>
    </source>
</evidence>
<keyword evidence="6 11" id="KW-0732">Signal</keyword>
<keyword evidence="4" id="KW-1134">Transmembrane beta strand</keyword>
<protein>
    <submittedName>
        <fullName evidence="13">Porin, Gram-negative type</fullName>
    </submittedName>
</protein>
<name>A1VLZ1_POLNA</name>
<dbReference type="eggNOG" id="COG3203">
    <property type="taxonomic scope" value="Bacteria"/>
</dbReference>
<evidence type="ECO:0000256" key="2">
    <source>
        <dbReference type="ARBA" id="ARBA00011233"/>
    </source>
</evidence>
<dbReference type="KEGG" id="pna:Pnap_1354"/>
<dbReference type="InterPro" id="IPR023614">
    <property type="entry name" value="Porin_dom_sf"/>
</dbReference>
<organism evidence="13 14">
    <name type="scientific">Polaromonas naphthalenivorans (strain CJ2)</name>
    <dbReference type="NCBI Taxonomy" id="365044"/>
    <lineage>
        <taxon>Bacteria</taxon>
        <taxon>Pseudomonadati</taxon>
        <taxon>Pseudomonadota</taxon>
        <taxon>Betaproteobacteria</taxon>
        <taxon>Burkholderiales</taxon>
        <taxon>Comamonadaceae</taxon>
        <taxon>Polaromonas</taxon>
    </lineage>
</organism>
<proteinExistence type="predicted"/>
<dbReference type="GO" id="GO:0015288">
    <property type="term" value="F:porin activity"/>
    <property type="evidence" value="ECO:0007669"/>
    <property type="project" value="UniProtKB-KW"/>
</dbReference>
<evidence type="ECO:0000256" key="6">
    <source>
        <dbReference type="ARBA" id="ARBA00022729"/>
    </source>
</evidence>
<feature type="domain" description="Porin" evidence="12">
    <location>
        <begin position="12"/>
        <end position="319"/>
    </location>
</feature>
<dbReference type="Gene3D" id="2.40.160.10">
    <property type="entry name" value="Porin"/>
    <property type="match status" value="1"/>
</dbReference>
<keyword evidence="9" id="KW-0472">Membrane</keyword>
<dbReference type="SUPFAM" id="SSF56935">
    <property type="entry name" value="Porins"/>
    <property type="match status" value="1"/>
</dbReference>
<dbReference type="GO" id="GO:0009279">
    <property type="term" value="C:cell outer membrane"/>
    <property type="evidence" value="ECO:0007669"/>
    <property type="project" value="UniProtKB-SubCell"/>
</dbReference>
<keyword evidence="14" id="KW-1185">Reference proteome</keyword>
<keyword evidence="8" id="KW-0626">Porin</keyword>
<dbReference type="OrthoDB" id="6975458at2"/>
<evidence type="ECO:0000256" key="5">
    <source>
        <dbReference type="ARBA" id="ARBA00022692"/>
    </source>
</evidence>
<dbReference type="AlphaFoldDB" id="A1VLZ1"/>
<accession>A1VLZ1</accession>
<dbReference type="GO" id="GO:0046930">
    <property type="term" value="C:pore complex"/>
    <property type="evidence" value="ECO:0007669"/>
    <property type="project" value="UniProtKB-KW"/>
</dbReference>
<comment type="subunit">
    <text evidence="2">Homotrimer.</text>
</comment>
<keyword evidence="7" id="KW-0406">Ion transport</keyword>
<reference evidence="14" key="1">
    <citation type="journal article" date="2009" name="Environ. Microbiol.">
        <title>The genome of Polaromonas naphthalenivorans strain CJ2, isolated from coal tar-contaminated sediment, reveals physiological and metabolic versatility and evolution through extensive horizontal gene transfer.</title>
        <authorList>
            <person name="Yagi J.M."/>
            <person name="Sims D."/>
            <person name="Brettin T."/>
            <person name="Bruce D."/>
            <person name="Madsen E.L."/>
        </authorList>
    </citation>
    <scope>NUCLEOTIDE SEQUENCE [LARGE SCALE GENOMIC DNA]</scope>
    <source>
        <strain evidence="14">CJ2</strain>
    </source>
</reference>
<evidence type="ECO:0000256" key="11">
    <source>
        <dbReference type="SAM" id="SignalP"/>
    </source>
</evidence>
<feature type="signal peptide" evidence="11">
    <location>
        <begin position="1"/>
        <end position="25"/>
    </location>
</feature>
<evidence type="ECO:0000259" key="12">
    <source>
        <dbReference type="Pfam" id="PF13609"/>
    </source>
</evidence>